<dbReference type="PANTHER" id="PTHR35525">
    <property type="entry name" value="BLL6575 PROTEIN"/>
    <property type="match status" value="1"/>
</dbReference>
<dbReference type="EMBL" id="JACBYW010000010">
    <property type="protein sequence ID" value="NYH80943.1"/>
    <property type="molecule type" value="Genomic_DNA"/>
</dbReference>
<reference evidence="2 3" key="1">
    <citation type="submission" date="2020-07" db="EMBL/GenBank/DDBJ databases">
        <title>Genomic Encyclopedia of Type Strains, Phase III (KMG-III): the genomes of soil and plant-associated and newly described type strains.</title>
        <authorList>
            <person name="Whitman W."/>
        </authorList>
    </citation>
    <scope>NUCLEOTIDE SEQUENCE [LARGE SCALE GENOMIC DNA]</scope>
    <source>
        <strain evidence="2 3">CECT 8576</strain>
    </source>
</reference>
<evidence type="ECO:0000313" key="2">
    <source>
        <dbReference type="EMBL" id="NYH80943.1"/>
    </source>
</evidence>
<dbReference type="SUPFAM" id="SSF160904">
    <property type="entry name" value="Jann2411-like"/>
    <property type="match status" value="1"/>
</dbReference>
<dbReference type="Proteomes" id="UP000548304">
    <property type="component" value="Unassembled WGS sequence"/>
</dbReference>
<gene>
    <name evidence="2" type="ORF">FHR84_004315</name>
</gene>
<proteinExistence type="predicted"/>
<dbReference type="Pfam" id="PF11706">
    <property type="entry name" value="zf-CGNR"/>
    <property type="match status" value="1"/>
</dbReference>
<dbReference type="InterPro" id="IPR023286">
    <property type="entry name" value="ABATE_dom_sf"/>
</dbReference>
<dbReference type="RefSeq" id="WP_218863558.1">
    <property type="nucleotide sequence ID" value="NZ_JACBYW010000010.1"/>
</dbReference>
<sequence length="201" mass="22528">MATWTAASLIGGHPALDFVNTVGGRTKDRDVEYLREFADAADWARAVELLDEDEHEYLLNRAEADPAEADEALTELREQREALHEFLLAGVERTACEPGVRDRVKADVLAAQRQAEPSERFHAQRAWEFDTTSLGPRLVARRAALASAALLLGERRSLVSTCGRCSWLFLDPSPSGRRRWCSMAICGNRAKAERHQRNQRS</sequence>
<evidence type="ECO:0000259" key="1">
    <source>
        <dbReference type="Pfam" id="PF11706"/>
    </source>
</evidence>
<feature type="domain" description="Zinc finger CGNR" evidence="1">
    <location>
        <begin position="161"/>
        <end position="197"/>
    </location>
</feature>
<dbReference type="AlphaFoldDB" id="A0A852ZFZ8"/>
<organism evidence="2 3">
    <name type="scientific">Actinopolyspora biskrensis</name>
    <dbReference type="NCBI Taxonomy" id="1470178"/>
    <lineage>
        <taxon>Bacteria</taxon>
        <taxon>Bacillati</taxon>
        <taxon>Actinomycetota</taxon>
        <taxon>Actinomycetes</taxon>
        <taxon>Actinopolysporales</taxon>
        <taxon>Actinopolysporaceae</taxon>
        <taxon>Actinopolyspora</taxon>
    </lineage>
</organism>
<accession>A0A852ZFZ8</accession>
<keyword evidence="3" id="KW-1185">Reference proteome</keyword>
<dbReference type="InterPro" id="IPR021005">
    <property type="entry name" value="Znf_CGNR"/>
</dbReference>
<dbReference type="Gene3D" id="1.10.3300.10">
    <property type="entry name" value="Jann2411-like domain"/>
    <property type="match status" value="1"/>
</dbReference>
<dbReference type="Pfam" id="PF07336">
    <property type="entry name" value="ABATE"/>
    <property type="match status" value="1"/>
</dbReference>
<protein>
    <submittedName>
        <fullName evidence="2">Putative RNA-binding Zn ribbon-like protein</fullName>
    </submittedName>
</protein>
<dbReference type="InterPro" id="IPR010852">
    <property type="entry name" value="ABATE"/>
</dbReference>
<evidence type="ECO:0000313" key="3">
    <source>
        <dbReference type="Proteomes" id="UP000548304"/>
    </source>
</evidence>
<dbReference type="PANTHER" id="PTHR35525:SF3">
    <property type="entry name" value="BLL6575 PROTEIN"/>
    <property type="match status" value="1"/>
</dbReference>
<comment type="caution">
    <text evidence="2">The sequence shown here is derived from an EMBL/GenBank/DDBJ whole genome shotgun (WGS) entry which is preliminary data.</text>
</comment>
<name>A0A852ZFZ8_9ACTN</name>